<dbReference type="Proteomes" id="UP000030671">
    <property type="component" value="Unassembled WGS sequence"/>
</dbReference>
<feature type="transmembrane region" description="Helical" evidence="1">
    <location>
        <begin position="129"/>
        <end position="149"/>
    </location>
</feature>
<sequence length="193" mass="21407">MAAAPPPPPPGLNYIAVISPVLHSVLIGHSFLVLFVPLVCGLLFFSTTNTRRQPVFLLNIFNICLAIAVGIMLDYRGVRLTLDPLSNFPYPFNLSISIMGIIQSLLIDVILLIRLVSVYPRDLVGTRRFVLIITLPVLLKVGRFINLVLLSKTLVALSSGPNAEATILQKWAHAPYIKIEWFGQLIDVSFWSM</sequence>
<dbReference type="HOGENOM" id="CLU_099534_0_0_1"/>
<keyword evidence="3" id="KW-1185">Reference proteome</keyword>
<dbReference type="InParanoid" id="W4K3E5"/>
<dbReference type="RefSeq" id="XP_009547088.1">
    <property type="nucleotide sequence ID" value="XM_009548793.1"/>
</dbReference>
<gene>
    <name evidence="2" type="ORF">HETIRDRAFT_418348</name>
</gene>
<evidence type="ECO:0000256" key="1">
    <source>
        <dbReference type="SAM" id="Phobius"/>
    </source>
</evidence>
<protein>
    <submittedName>
        <fullName evidence="2">Uncharacterized protein</fullName>
    </submittedName>
</protein>
<reference evidence="2 3" key="1">
    <citation type="journal article" date="2012" name="New Phytol.">
        <title>Insight into trade-off between wood decay and parasitism from the genome of a fungal forest pathogen.</title>
        <authorList>
            <person name="Olson A."/>
            <person name="Aerts A."/>
            <person name="Asiegbu F."/>
            <person name="Belbahri L."/>
            <person name="Bouzid O."/>
            <person name="Broberg A."/>
            <person name="Canback B."/>
            <person name="Coutinho P.M."/>
            <person name="Cullen D."/>
            <person name="Dalman K."/>
            <person name="Deflorio G."/>
            <person name="van Diepen L.T."/>
            <person name="Dunand C."/>
            <person name="Duplessis S."/>
            <person name="Durling M."/>
            <person name="Gonthier P."/>
            <person name="Grimwood J."/>
            <person name="Fossdal C.G."/>
            <person name="Hansson D."/>
            <person name="Henrissat B."/>
            <person name="Hietala A."/>
            <person name="Himmelstrand K."/>
            <person name="Hoffmeister D."/>
            <person name="Hogberg N."/>
            <person name="James T.Y."/>
            <person name="Karlsson M."/>
            <person name="Kohler A."/>
            <person name="Kues U."/>
            <person name="Lee Y.H."/>
            <person name="Lin Y.C."/>
            <person name="Lind M."/>
            <person name="Lindquist E."/>
            <person name="Lombard V."/>
            <person name="Lucas S."/>
            <person name="Lunden K."/>
            <person name="Morin E."/>
            <person name="Murat C."/>
            <person name="Park J."/>
            <person name="Raffaello T."/>
            <person name="Rouze P."/>
            <person name="Salamov A."/>
            <person name="Schmutz J."/>
            <person name="Solheim H."/>
            <person name="Stahlberg J."/>
            <person name="Velez H."/>
            <person name="de Vries R.P."/>
            <person name="Wiebenga A."/>
            <person name="Woodward S."/>
            <person name="Yakovlev I."/>
            <person name="Garbelotto M."/>
            <person name="Martin F."/>
            <person name="Grigoriev I.V."/>
            <person name="Stenlid J."/>
        </authorList>
    </citation>
    <scope>NUCLEOTIDE SEQUENCE [LARGE SCALE GENOMIC DNA]</scope>
    <source>
        <strain evidence="2 3">TC 32-1</strain>
    </source>
</reference>
<name>W4K3E5_HETIT</name>
<dbReference type="GeneID" id="20673470"/>
<dbReference type="AlphaFoldDB" id="W4K3E5"/>
<dbReference type="EMBL" id="KI925459">
    <property type="protein sequence ID" value="ETW80322.1"/>
    <property type="molecule type" value="Genomic_DNA"/>
</dbReference>
<keyword evidence="1" id="KW-1133">Transmembrane helix</keyword>
<feature type="transmembrane region" description="Helical" evidence="1">
    <location>
        <begin position="56"/>
        <end position="75"/>
    </location>
</feature>
<evidence type="ECO:0000313" key="3">
    <source>
        <dbReference type="Proteomes" id="UP000030671"/>
    </source>
</evidence>
<evidence type="ECO:0000313" key="2">
    <source>
        <dbReference type="EMBL" id="ETW80322.1"/>
    </source>
</evidence>
<keyword evidence="1" id="KW-0472">Membrane</keyword>
<dbReference type="OrthoDB" id="2548432at2759"/>
<accession>W4K3E5</accession>
<feature type="transmembrane region" description="Helical" evidence="1">
    <location>
        <begin position="20"/>
        <end position="44"/>
    </location>
</feature>
<organism evidence="2 3">
    <name type="scientific">Heterobasidion irregulare (strain TC 32-1)</name>
    <dbReference type="NCBI Taxonomy" id="747525"/>
    <lineage>
        <taxon>Eukaryota</taxon>
        <taxon>Fungi</taxon>
        <taxon>Dikarya</taxon>
        <taxon>Basidiomycota</taxon>
        <taxon>Agaricomycotina</taxon>
        <taxon>Agaricomycetes</taxon>
        <taxon>Russulales</taxon>
        <taxon>Bondarzewiaceae</taxon>
        <taxon>Heterobasidion</taxon>
        <taxon>Heterobasidion annosum species complex</taxon>
    </lineage>
</organism>
<keyword evidence="1" id="KW-0812">Transmembrane</keyword>
<proteinExistence type="predicted"/>
<dbReference type="KEGG" id="hir:HETIRDRAFT_418348"/>
<feature type="transmembrane region" description="Helical" evidence="1">
    <location>
        <begin position="95"/>
        <end position="117"/>
    </location>
</feature>